<dbReference type="PROSITE" id="PS01302">
    <property type="entry name" value="UPF0758"/>
    <property type="match status" value="1"/>
</dbReference>
<dbReference type="AlphaFoldDB" id="A0A2W2BFJ1"/>
<dbReference type="PANTHER" id="PTHR30471:SF3">
    <property type="entry name" value="UPF0758 PROTEIN YEES-RELATED"/>
    <property type="match status" value="1"/>
</dbReference>
<sequence length="207" mass="24013">MNVRLSKEQKVTILNSEDIYKIMQQVLLRENKIRRNQEHFWVIGLDNAHKILFIELVALGSNNIVSVKPPEVFRMGIYKTAIKVVLVHNHPSGVVHNVSDADMHLTDRFYKVGKLIQIEVLDHLVISETDFFSFREYGIMEQIDKSGRYEVDGVETAEILKFELKLQKELAAKRRDIEIAKRMKGEGVSDEFIQKMTGLTEKEMKKL</sequence>
<keyword evidence="1" id="KW-0645">Protease</keyword>
<accession>A0A2W2BFJ1</accession>
<evidence type="ECO:0000259" key="6">
    <source>
        <dbReference type="PROSITE" id="PS50249"/>
    </source>
</evidence>
<evidence type="ECO:0000256" key="2">
    <source>
        <dbReference type="ARBA" id="ARBA00022723"/>
    </source>
</evidence>
<reference evidence="7 8" key="1">
    <citation type="submission" date="2018-06" db="EMBL/GenBank/DDBJ databases">
        <title>Mucibacter soli gen. nov., sp. nov., a new member of the family Chitinophagaceae producing mucin.</title>
        <authorList>
            <person name="Kim M.-K."/>
            <person name="Park S."/>
            <person name="Kim T.-S."/>
            <person name="Joung Y."/>
            <person name="Han J.-H."/>
            <person name="Kim S.B."/>
        </authorList>
    </citation>
    <scope>NUCLEOTIDE SEQUENCE [LARGE SCALE GENOMIC DNA]</scope>
    <source>
        <strain evidence="7 8">R1-15</strain>
    </source>
</reference>
<dbReference type="EMBL" id="QKTW01000001">
    <property type="protein sequence ID" value="PZF74999.1"/>
    <property type="molecule type" value="Genomic_DNA"/>
</dbReference>
<dbReference type="CDD" id="cd08071">
    <property type="entry name" value="MPN_DUF2466"/>
    <property type="match status" value="1"/>
</dbReference>
<comment type="caution">
    <text evidence="7">The sequence shown here is derived from an EMBL/GenBank/DDBJ whole genome shotgun (WGS) entry which is preliminary data.</text>
</comment>
<evidence type="ECO:0000256" key="3">
    <source>
        <dbReference type="ARBA" id="ARBA00022801"/>
    </source>
</evidence>
<dbReference type="InterPro" id="IPR020891">
    <property type="entry name" value="UPF0758_CS"/>
</dbReference>
<keyword evidence="3" id="KW-0378">Hydrolase</keyword>
<evidence type="ECO:0000256" key="4">
    <source>
        <dbReference type="ARBA" id="ARBA00022833"/>
    </source>
</evidence>
<dbReference type="PANTHER" id="PTHR30471">
    <property type="entry name" value="DNA REPAIR PROTEIN RADC"/>
    <property type="match status" value="1"/>
</dbReference>
<keyword evidence="5" id="KW-0482">Metalloprotease</keyword>
<dbReference type="InterPro" id="IPR025657">
    <property type="entry name" value="RadC_JAB"/>
</dbReference>
<evidence type="ECO:0000256" key="1">
    <source>
        <dbReference type="ARBA" id="ARBA00022670"/>
    </source>
</evidence>
<dbReference type="OrthoDB" id="9804482at2"/>
<dbReference type="Gene3D" id="3.40.140.10">
    <property type="entry name" value="Cytidine Deaminase, domain 2"/>
    <property type="match status" value="1"/>
</dbReference>
<protein>
    <submittedName>
        <fullName evidence="7">DNA repair protein</fullName>
    </submittedName>
</protein>
<dbReference type="Pfam" id="PF04002">
    <property type="entry name" value="RadC"/>
    <property type="match status" value="1"/>
</dbReference>
<evidence type="ECO:0000313" key="8">
    <source>
        <dbReference type="Proteomes" id="UP000248745"/>
    </source>
</evidence>
<keyword evidence="4" id="KW-0862">Zinc</keyword>
<dbReference type="RefSeq" id="WP_110996847.1">
    <property type="nucleotide sequence ID" value="NZ_QKTW01000001.1"/>
</dbReference>
<dbReference type="InterPro" id="IPR037518">
    <property type="entry name" value="MPN"/>
</dbReference>
<feature type="domain" description="MPN" evidence="6">
    <location>
        <begin position="12"/>
        <end position="140"/>
    </location>
</feature>
<evidence type="ECO:0000313" key="7">
    <source>
        <dbReference type="EMBL" id="PZF74999.1"/>
    </source>
</evidence>
<dbReference type="GO" id="GO:0046872">
    <property type="term" value="F:metal ion binding"/>
    <property type="evidence" value="ECO:0007669"/>
    <property type="project" value="UniProtKB-KW"/>
</dbReference>
<dbReference type="Proteomes" id="UP000248745">
    <property type="component" value="Unassembled WGS sequence"/>
</dbReference>
<name>A0A2W2BFJ1_9BACT</name>
<gene>
    <name evidence="7" type="ORF">DN068_00140</name>
</gene>
<dbReference type="InterPro" id="IPR001405">
    <property type="entry name" value="UPF0758"/>
</dbReference>
<dbReference type="PROSITE" id="PS50249">
    <property type="entry name" value="MPN"/>
    <property type="match status" value="1"/>
</dbReference>
<proteinExistence type="predicted"/>
<dbReference type="GO" id="GO:0006508">
    <property type="term" value="P:proteolysis"/>
    <property type="evidence" value="ECO:0007669"/>
    <property type="project" value="UniProtKB-KW"/>
</dbReference>
<dbReference type="GO" id="GO:0008237">
    <property type="term" value="F:metallopeptidase activity"/>
    <property type="evidence" value="ECO:0007669"/>
    <property type="project" value="UniProtKB-KW"/>
</dbReference>
<organism evidence="7 8">
    <name type="scientific">Taibaiella soli</name>
    <dbReference type="NCBI Taxonomy" id="1649169"/>
    <lineage>
        <taxon>Bacteria</taxon>
        <taxon>Pseudomonadati</taxon>
        <taxon>Bacteroidota</taxon>
        <taxon>Chitinophagia</taxon>
        <taxon>Chitinophagales</taxon>
        <taxon>Chitinophagaceae</taxon>
        <taxon>Taibaiella</taxon>
    </lineage>
</organism>
<keyword evidence="8" id="KW-1185">Reference proteome</keyword>
<keyword evidence="2" id="KW-0479">Metal-binding</keyword>
<evidence type="ECO:0000256" key="5">
    <source>
        <dbReference type="ARBA" id="ARBA00023049"/>
    </source>
</evidence>